<keyword evidence="3" id="KW-1185">Reference proteome</keyword>
<dbReference type="KEGG" id="cdet:87941105"/>
<gene>
    <name evidence="2" type="ORF">CDEST_04602</name>
</gene>
<dbReference type="EMBL" id="CP137307">
    <property type="protein sequence ID" value="WQF79588.1"/>
    <property type="molecule type" value="Genomic_DNA"/>
</dbReference>
<sequence length="96" mass="10467">MHPATPHKLPSSRPPSSPTCCPHHIASHVGLVLAILVLEPDVNGRAQASIQGDEGQVQAVVQWQVGDWRPSQSVLGLFEDLGRQEWLDLSLRMKGT</sequence>
<evidence type="ECO:0000256" key="1">
    <source>
        <dbReference type="SAM" id="MobiDB-lite"/>
    </source>
</evidence>
<organism evidence="2 3">
    <name type="scientific">Colletotrichum destructivum</name>
    <dbReference type="NCBI Taxonomy" id="34406"/>
    <lineage>
        <taxon>Eukaryota</taxon>
        <taxon>Fungi</taxon>
        <taxon>Dikarya</taxon>
        <taxon>Ascomycota</taxon>
        <taxon>Pezizomycotina</taxon>
        <taxon>Sordariomycetes</taxon>
        <taxon>Hypocreomycetidae</taxon>
        <taxon>Glomerellales</taxon>
        <taxon>Glomerellaceae</taxon>
        <taxon>Colletotrichum</taxon>
        <taxon>Colletotrichum destructivum species complex</taxon>
    </lineage>
</organism>
<proteinExistence type="predicted"/>
<name>A0AAX4I9H0_9PEZI</name>
<dbReference type="GeneID" id="87941105"/>
<reference evidence="3" key="1">
    <citation type="journal article" date="2023" name="bioRxiv">
        <title>Complete genome of the Medicago anthracnose fungus, Colletotrichum destructivum, reveals a mini-chromosome-like region within a core chromosome.</title>
        <authorList>
            <person name="Lapalu N."/>
            <person name="Simon A."/>
            <person name="Lu A."/>
            <person name="Plaumann P.-L."/>
            <person name="Amselem J."/>
            <person name="Pigne S."/>
            <person name="Auger A."/>
            <person name="Koch C."/>
            <person name="Dallery J.-F."/>
            <person name="O'Connell R.J."/>
        </authorList>
    </citation>
    <scope>NUCLEOTIDE SEQUENCE [LARGE SCALE GENOMIC DNA]</scope>
    <source>
        <strain evidence="3">CBS 520.97</strain>
    </source>
</reference>
<dbReference type="AlphaFoldDB" id="A0AAX4I9H0"/>
<evidence type="ECO:0000313" key="2">
    <source>
        <dbReference type="EMBL" id="WQF79588.1"/>
    </source>
</evidence>
<evidence type="ECO:0000313" key="3">
    <source>
        <dbReference type="Proteomes" id="UP001322277"/>
    </source>
</evidence>
<dbReference type="RefSeq" id="XP_062776812.1">
    <property type="nucleotide sequence ID" value="XM_062920761.1"/>
</dbReference>
<accession>A0AAX4I9H0</accession>
<protein>
    <submittedName>
        <fullName evidence="2">Uncharacterized protein</fullName>
    </submittedName>
</protein>
<dbReference type="Proteomes" id="UP001322277">
    <property type="component" value="Chromosome 3"/>
</dbReference>
<feature type="region of interest" description="Disordered" evidence="1">
    <location>
        <begin position="1"/>
        <end position="21"/>
    </location>
</feature>